<evidence type="ECO:0000313" key="2">
    <source>
        <dbReference type="Proteomes" id="UP000267003"/>
    </source>
</evidence>
<protein>
    <submittedName>
        <fullName evidence="1">Uncharacterized protein</fullName>
    </submittedName>
</protein>
<comment type="caution">
    <text evidence="1">The sequence shown here is derived from an EMBL/GenBank/DDBJ whole genome shotgun (WGS) entry which is preliminary data.</text>
</comment>
<evidence type="ECO:0000313" key="1">
    <source>
        <dbReference type="EMBL" id="RKH57581.1"/>
    </source>
</evidence>
<organism evidence="1 2">
    <name type="scientific">Corallococcus aberystwythensis</name>
    <dbReference type="NCBI Taxonomy" id="2316722"/>
    <lineage>
        <taxon>Bacteria</taxon>
        <taxon>Pseudomonadati</taxon>
        <taxon>Myxococcota</taxon>
        <taxon>Myxococcia</taxon>
        <taxon>Myxococcales</taxon>
        <taxon>Cystobacterineae</taxon>
        <taxon>Myxococcaceae</taxon>
        <taxon>Corallococcus</taxon>
    </lineage>
</organism>
<name>A0A3A8PRW7_9BACT</name>
<dbReference type="RefSeq" id="WP_120558988.1">
    <property type="nucleotide sequence ID" value="NZ_RAWK01000234.1"/>
</dbReference>
<dbReference type="EMBL" id="RAWK01000234">
    <property type="protein sequence ID" value="RKH57581.1"/>
    <property type="molecule type" value="Genomic_DNA"/>
</dbReference>
<dbReference type="AlphaFoldDB" id="A0A3A8PRW7"/>
<proteinExistence type="predicted"/>
<gene>
    <name evidence="1" type="ORF">D7W81_30845</name>
</gene>
<dbReference type="Proteomes" id="UP000267003">
    <property type="component" value="Unassembled WGS sequence"/>
</dbReference>
<keyword evidence="2" id="KW-1185">Reference proteome</keyword>
<accession>A0A3A8PRW7</accession>
<sequence length="269" mass="30583">MPKKKDAKARAIAYQERQEGKQMARIPPVIENRDALDWLLSSDLAPHAEKIFHHCVNGDGQGGVISFVDYLAWLPEFRHHREGDRIVQLGLTEDWPVCPYRVLCATLPYVMHYADAAGECSRLARQAISAGNHTVFLPALHDHGFQVVFLVPQNILTFKPNCHTSKEVQWYLQKGNEALLEDVLWVFGSCNAISPQDWNLYFKDPDPGVMDKKVRALLENPYPYIKNPKKFDPKVVRAFKLRCEKYVAPANVVRANDDDDGSDIDIDSL</sequence>
<reference evidence="2" key="1">
    <citation type="submission" date="2018-09" db="EMBL/GenBank/DDBJ databases">
        <authorList>
            <person name="Livingstone P.G."/>
            <person name="Whitworth D.E."/>
        </authorList>
    </citation>
    <scope>NUCLEOTIDE SEQUENCE [LARGE SCALE GENOMIC DNA]</scope>
    <source>
        <strain evidence="2">AB050A</strain>
    </source>
</reference>